<evidence type="ECO:0000313" key="2">
    <source>
        <dbReference type="EMBL" id="MDX8538999.1"/>
    </source>
</evidence>
<reference evidence="2 3" key="1">
    <citation type="submission" date="2023-08" db="EMBL/GenBank/DDBJ databases">
        <title>Implementing the SeqCode for naming new Mesorhizobium species isolated from Vachellia karroo root nodules.</title>
        <authorList>
            <person name="Van Lill M."/>
        </authorList>
    </citation>
    <scope>NUCLEOTIDE SEQUENCE [LARGE SCALE GENOMIC DNA]</scope>
    <source>
        <strain evidence="2 3">VK4B</strain>
    </source>
</reference>
<dbReference type="CDD" id="cd02440">
    <property type="entry name" value="AdoMet_MTases"/>
    <property type="match status" value="1"/>
</dbReference>
<gene>
    <name evidence="2" type="ORF">RFM23_15365</name>
</gene>
<evidence type="ECO:0000313" key="3">
    <source>
        <dbReference type="Proteomes" id="UP001276564"/>
    </source>
</evidence>
<dbReference type="Gene3D" id="3.40.50.150">
    <property type="entry name" value="Vaccinia Virus protein VP39"/>
    <property type="match status" value="1"/>
</dbReference>
<organism evidence="2 3">
    <name type="scientific">Mesorhizobium abyssinicae</name>
    <dbReference type="NCBI Taxonomy" id="1209958"/>
    <lineage>
        <taxon>Bacteria</taxon>
        <taxon>Pseudomonadati</taxon>
        <taxon>Pseudomonadota</taxon>
        <taxon>Alphaproteobacteria</taxon>
        <taxon>Hyphomicrobiales</taxon>
        <taxon>Phyllobacteriaceae</taxon>
        <taxon>Mesorhizobium</taxon>
    </lineage>
</organism>
<evidence type="ECO:0000259" key="1">
    <source>
        <dbReference type="Pfam" id="PF08242"/>
    </source>
</evidence>
<dbReference type="InterPro" id="IPR029063">
    <property type="entry name" value="SAM-dependent_MTases_sf"/>
</dbReference>
<dbReference type="RefSeq" id="WP_187331203.1">
    <property type="nucleotide sequence ID" value="NZ_JAVIIP010000007.1"/>
</dbReference>
<keyword evidence="2" id="KW-0808">Transferase</keyword>
<protein>
    <submittedName>
        <fullName evidence="2">Class I SAM-dependent methyltransferase</fullName>
        <ecNumber evidence="2">2.1.-.-</ecNumber>
    </submittedName>
</protein>
<proteinExistence type="predicted"/>
<name>A0ABU5AP41_9HYPH</name>
<accession>A0ABU5AP41</accession>
<dbReference type="EMBL" id="JAVIIP010000007">
    <property type="protein sequence ID" value="MDX8538999.1"/>
    <property type="molecule type" value="Genomic_DNA"/>
</dbReference>
<sequence length="274" mass="30574">MLNARHAIYVYKALCEQQQVATKMTFEQIATLYSDYANRAVSTELHPNDVMYNTGPSHYFNVGKSGVQAILTGLSLSWRSQVMTVLDLPCGHGRVGRHLRQLFPNAELFYCDIDAEGADFCARAFGGKAIHSKADLLQVDLPKKLDMIWVGSLFTHVDKRRTDAWLHYLADHLSDHGVLVATFHGYFTGKNTKFHGGVDEARVRREFETTGFGYSRYTTLAGVEDYGLSLSKPSAVLDIADTIPGVRASYIERGWANNHDVLVINKNDRLATLG</sequence>
<dbReference type="InterPro" id="IPR013217">
    <property type="entry name" value="Methyltransf_12"/>
</dbReference>
<dbReference type="Pfam" id="PF08242">
    <property type="entry name" value="Methyltransf_12"/>
    <property type="match status" value="1"/>
</dbReference>
<feature type="domain" description="Methyltransferase type 12" evidence="1">
    <location>
        <begin position="86"/>
        <end position="179"/>
    </location>
</feature>
<dbReference type="GO" id="GO:0032259">
    <property type="term" value="P:methylation"/>
    <property type="evidence" value="ECO:0007669"/>
    <property type="project" value="UniProtKB-KW"/>
</dbReference>
<dbReference type="GO" id="GO:0008168">
    <property type="term" value="F:methyltransferase activity"/>
    <property type="evidence" value="ECO:0007669"/>
    <property type="project" value="UniProtKB-KW"/>
</dbReference>
<dbReference type="SUPFAM" id="SSF53335">
    <property type="entry name" value="S-adenosyl-L-methionine-dependent methyltransferases"/>
    <property type="match status" value="1"/>
</dbReference>
<comment type="caution">
    <text evidence="2">The sequence shown here is derived from an EMBL/GenBank/DDBJ whole genome shotgun (WGS) entry which is preliminary data.</text>
</comment>
<dbReference type="Proteomes" id="UP001276564">
    <property type="component" value="Unassembled WGS sequence"/>
</dbReference>
<keyword evidence="2" id="KW-0489">Methyltransferase</keyword>
<keyword evidence="3" id="KW-1185">Reference proteome</keyword>
<dbReference type="EC" id="2.1.-.-" evidence="2"/>